<evidence type="ECO:0000313" key="3">
    <source>
        <dbReference type="Proteomes" id="UP000187209"/>
    </source>
</evidence>
<dbReference type="EMBL" id="MPUH01000868">
    <property type="protein sequence ID" value="OMJ72856.1"/>
    <property type="molecule type" value="Genomic_DNA"/>
</dbReference>
<evidence type="ECO:0000313" key="2">
    <source>
        <dbReference type="EMBL" id="OMJ72856.1"/>
    </source>
</evidence>
<sequence length="343" mass="39542">MGCSATRSSIINNLVSLSESLESEISELKNSREELSSAFRTSASDKTFIFKDLLNMKSSFKNTLDQTSLAISEIQDLPQYRLEIKAKKESQGIVIAESLLKILKSLVYYENLVLEKKIYKEKTEMLSKEILDSKENKKKCEDCYDENSRFLNDNETYKKEVSLLEMQKEELEEQVSEQNNGIRSILSYSKSKIEDRVGDLNEDDARKELALVSKRVKGLKDIIEMYRKGSSRDIGLTFGKHEKQERAIRDYNNLIKIKKEKIVENRARLHDLREEIEVIEKQIENSEKNQNKFSMINSIIQKCRIASRKGDSGAARRLVKKKTFLDNVEETVTKARVATVNVS</sequence>
<keyword evidence="3" id="KW-1185">Reference proteome</keyword>
<reference evidence="2 3" key="1">
    <citation type="submission" date="2016-11" db="EMBL/GenBank/DDBJ databases">
        <title>The macronuclear genome of Stentor coeruleus: a giant cell with tiny introns.</title>
        <authorList>
            <person name="Slabodnick M."/>
            <person name="Ruby J.G."/>
            <person name="Reiff S.B."/>
            <person name="Swart E.C."/>
            <person name="Gosai S."/>
            <person name="Prabakaran S."/>
            <person name="Witkowska E."/>
            <person name="Larue G.E."/>
            <person name="Fisher S."/>
            <person name="Freeman R.M."/>
            <person name="Gunawardena J."/>
            <person name="Chu W."/>
            <person name="Stover N.A."/>
            <person name="Gregory B.D."/>
            <person name="Nowacki M."/>
            <person name="Derisi J."/>
            <person name="Roy S.W."/>
            <person name="Marshall W.F."/>
            <person name="Sood P."/>
        </authorList>
    </citation>
    <scope>NUCLEOTIDE SEQUENCE [LARGE SCALE GENOMIC DNA]</scope>
    <source>
        <strain evidence="2">WM001</strain>
    </source>
</reference>
<dbReference type="Proteomes" id="UP000187209">
    <property type="component" value="Unassembled WGS sequence"/>
</dbReference>
<evidence type="ECO:0000256" key="1">
    <source>
        <dbReference type="SAM" id="Coils"/>
    </source>
</evidence>
<organism evidence="2 3">
    <name type="scientific">Stentor coeruleus</name>
    <dbReference type="NCBI Taxonomy" id="5963"/>
    <lineage>
        <taxon>Eukaryota</taxon>
        <taxon>Sar</taxon>
        <taxon>Alveolata</taxon>
        <taxon>Ciliophora</taxon>
        <taxon>Postciliodesmatophora</taxon>
        <taxon>Heterotrichea</taxon>
        <taxon>Heterotrichida</taxon>
        <taxon>Stentoridae</taxon>
        <taxon>Stentor</taxon>
    </lineage>
</organism>
<proteinExistence type="predicted"/>
<dbReference type="AlphaFoldDB" id="A0A1R2B7Y4"/>
<comment type="caution">
    <text evidence="2">The sequence shown here is derived from an EMBL/GenBank/DDBJ whole genome shotgun (WGS) entry which is preliminary data.</text>
</comment>
<feature type="coiled-coil region" evidence="1">
    <location>
        <begin position="11"/>
        <end position="38"/>
    </location>
</feature>
<gene>
    <name evidence="2" type="ORF">SteCoe_28596</name>
</gene>
<protein>
    <submittedName>
        <fullName evidence="2">Uncharacterized protein</fullName>
    </submittedName>
</protein>
<name>A0A1R2B7Y4_9CILI</name>
<feature type="coiled-coil region" evidence="1">
    <location>
        <begin position="241"/>
        <end position="289"/>
    </location>
</feature>
<accession>A0A1R2B7Y4</accession>
<feature type="coiled-coil region" evidence="1">
    <location>
        <begin position="154"/>
        <end position="181"/>
    </location>
</feature>
<keyword evidence="1" id="KW-0175">Coiled coil</keyword>